<sequence>MPALPFLPNEIWFRIADLIELNDRHLHGIIGMNRPFFELAMDKLYRKVRLTDGREDSVFLDKMIGNLLGFRGLVKELFFPSIPSPEEQTERLFHALSCLRHLEELTFQDGPSYDLHNASERWNSFLFTLTPLLWRTIGENLSTLDVGVWSLGPRLAETLLHSPGLFSKVTHLKLHLHWYNLVTPTAPFLSFIDSLCPAVESLMVVVVNSNHASAFYVDDPLLADSEFVTQSNFKVRAVMVHDDTNHCLKWKCLERLLQNNPKIQEPQIRNSYAYICWM</sequence>
<evidence type="ECO:0000313" key="1">
    <source>
        <dbReference type="EMBL" id="EDR05991.1"/>
    </source>
</evidence>
<dbReference type="EMBL" id="DS547110">
    <property type="protein sequence ID" value="EDR05991.1"/>
    <property type="molecule type" value="Genomic_DNA"/>
</dbReference>
<reference evidence="1 2" key="1">
    <citation type="journal article" date="2008" name="Nature">
        <title>The genome of Laccaria bicolor provides insights into mycorrhizal symbiosis.</title>
        <authorList>
            <person name="Martin F."/>
            <person name="Aerts A."/>
            <person name="Ahren D."/>
            <person name="Brun A."/>
            <person name="Danchin E.G.J."/>
            <person name="Duchaussoy F."/>
            <person name="Gibon J."/>
            <person name="Kohler A."/>
            <person name="Lindquist E."/>
            <person name="Pereda V."/>
            <person name="Salamov A."/>
            <person name="Shapiro H.J."/>
            <person name="Wuyts J."/>
            <person name="Blaudez D."/>
            <person name="Buee M."/>
            <person name="Brokstein P."/>
            <person name="Canbaeck B."/>
            <person name="Cohen D."/>
            <person name="Courty P.E."/>
            <person name="Coutinho P.M."/>
            <person name="Delaruelle C."/>
            <person name="Detter J.C."/>
            <person name="Deveau A."/>
            <person name="DiFazio S."/>
            <person name="Duplessis S."/>
            <person name="Fraissinet-Tachet L."/>
            <person name="Lucic E."/>
            <person name="Frey-Klett P."/>
            <person name="Fourrey C."/>
            <person name="Feussner I."/>
            <person name="Gay G."/>
            <person name="Grimwood J."/>
            <person name="Hoegger P.J."/>
            <person name="Jain P."/>
            <person name="Kilaru S."/>
            <person name="Labbe J."/>
            <person name="Lin Y.C."/>
            <person name="Legue V."/>
            <person name="Le Tacon F."/>
            <person name="Marmeisse R."/>
            <person name="Melayah D."/>
            <person name="Montanini B."/>
            <person name="Muratet M."/>
            <person name="Nehls U."/>
            <person name="Niculita-Hirzel H."/>
            <person name="Oudot-Le Secq M.P."/>
            <person name="Peter M."/>
            <person name="Quesneville H."/>
            <person name="Rajashekar B."/>
            <person name="Reich M."/>
            <person name="Rouhier N."/>
            <person name="Schmutz J."/>
            <person name="Yin T."/>
            <person name="Chalot M."/>
            <person name="Henrissat B."/>
            <person name="Kuees U."/>
            <person name="Lucas S."/>
            <person name="Van de Peer Y."/>
            <person name="Podila G.K."/>
            <person name="Polle A."/>
            <person name="Pukkila P.J."/>
            <person name="Richardson P.M."/>
            <person name="Rouze P."/>
            <person name="Sanders I.R."/>
            <person name="Stajich J.E."/>
            <person name="Tunlid A."/>
            <person name="Tuskan G."/>
            <person name="Grigoriev I.V."/>
        </authorList>
    </citation>
    <scope>NUCLEOTIDE SEQUENCE [LARGE SCALE GENOMIC DNA]</scope>
    <source>
        <strain evidence="2">S238N-H82 / ATCC MYA-4686</strain>
    </source>
</reference>
<dbReference type="OrthoDB" id="3069451at2759"/>
<accession>B0DHC8</accession>
<organism evidence="2">
    <name type="scientific">Laccaria bicolor (strain S238N-H82 / ATCC MYA-4686)</name>
    <name type="common">Bicoloured deceiver</name>
    <name type="synonym">Laccaria laccata var. bicolor</name>
    <dbReference type="NCBI Taxonomy" id="486041"/>
    <lineage>
        <taxon>Eukaryota</taxon>
        <taxon>Fungi</taxon>
        <taxon>Dikarya</taxon>
        <taxon>Basidiomycota</taxon>
        <taxon>Agaricomycotina</taxon>
        <taxon>Agaricomycetes</taxon>
        <taxon>Agaricomycetidae</taxon>
        <taxon>Agaricales</taxon>
        <taxon>Agaricineae</taxon>
        <taxon>Hydnangiaceae</taxon>
        <taxon>Laccaria</taxon>
    </lineage>
</organism>
<dbReference type="GeneID" id="6078916"/>
<evidence type="ECO:0000313" key="2">
    <source>
        <dbReference type="Proteomes" id="UP000001194"/>
    </source>
</evidence>
<keyword evidence="2" id="KW-1185">Reference proteome</keyword>
<dbReference type="KEGG" id="lbc:LACBIDRAFT_329198"/>
<dbReference type="HOGENOM" id="CLU_1096468_0_0_1"/>
<dbReference type="InParanoid" id="B0DHC8"/>
<protein>
    <submittedName>
        <fullName evidence="1">Predicted protein</fullName>
    </submittedName>
</protein>
<name>B0DHC8_LACBS</name>
<dbReference type="Proteomes" id="UP000001194">
    <property type="component" value="Unassembled WGS sequence"/>
</dbReference>
<dbReference type="RefSeq" id="XP_001883279.1">
    <property type="nucleotide sequence ID" value="XM_001883244.1"/>
</dbReference>
<dbReference type="AlphaFoldDB" id="B0DHC8"/>
<proteinExistence type="predicted"/>
<gene>
    <name evidence="1" type="ORF">LACBIDRAFT_329198</name>
</gene>